<evidence type="ECO:0000313" key="1">
    <source>
        <dbReference type="EMBL" id="EPI17017.1"/>
    </source>
</evidence>
<sequence>MTQSIGDMDLEDAKISIEDLSVYTNDDQTYFVVFDLKYEGLDSNQVLVYVASDQVSYSNIIDHYELIATNTKLKKWNR</sequence>
<reference evidence="1 2" key="1">
    <citation type="submission" date="2013-06" db="EMBL/GenBank/DDBJ databases">
        <authorList>
            <person name="Weinstock G."/>
            <person name="Sodergren E."/>
            <person name="Lobos E.A."/>
            <person name="Fulton L."/>
            <person name="Fulton R."/>
            <person name="Courtney L."/>
            <person name="Fronick C."/>
            <person name="O'Laughlin M."/>
            <person name="Godfrey J."/>
            <person name="Wilson R.M."/>
            <person name="Miner T."/>
            <person name="Farmer C."/>
            <person name="Delehaunty K."/>
            <person name="Cordes M."/>
            <person name="Minx P."/>
            <person name="Tomlinson C."/>
            <person name="Chen J."/>
            <person name="Wollam A."/>
            <person name="Pepin K.H."/>
            <person name="Bhonagiri V."/>
            <person name="Zhang X."/>
            <person name="Warren W."/>
            <person name="Mitreva M."/>
            <person name="Mardis E.R."/>
            <person name="Wilson R.K."/>
        </authorList>
    </citation>
    <scope>NUCLEOTIDE SEQUENCE [LARGE SCALE GENOMIC DNA]</scope>
    <source>
        <strain evidence="1 2">SD2A-2</strain>
    </source>
</reference>
<gene>
    <name evidence="1" type="ORF">D356_00006</name>
</gene>
<accession>A0AB73ADF4</accession>
<evidence type="ECO:0000313" key="2">
    <source>
        <dbReference type="Proteomes" id="UP000014622"/>
    </source>
</evidence>
<protein>
    <submittedName>
        <fullName evidence="1">Uncharacterized protein</fullName>
    </submittedName>
</protein>
<dbReference type="RefSeq" id="WP_016628538.1">
    <property type="nucleotide sequence ID" value="NZ_KE351950.1"/>
</dbReference>
<dbReference type="AlphaFoldDB" id="A0AB73ADF4"/>
<proteinExistence type="predicted"/>
<dbReference type="EMBL" id="ATIT01000001">
    <property type="protein sequence ID" value="EPI17017.1"/>
    <property type="molecule type" value="Genomic_DNA"/>
</dbReference>
<organism evidence="1 2">
    <name type="scientific">Enterococcus faecium SD2A-2</name>
    <dbReference type="NCBI Taxonomy" id="1244154"/>
    <lineage>
        <taxon>Bacteria</taxon>
        <taxon>Bacillati</taxon>
        <taxon>Bacillota</taxon>
        <taxon>Bacilli</taxon>
        <taxon>Lactobacillales</taxon>
        <taxon>Enterococcaceae</taxon>
        <taxon>Enterococcus</taxon>
    </lineage>
</organism>
<comment type="caution">
    <text evidence="1">The sequence shown here is derived from an EMBL/GenBank/DDBJ whole genome shotgun (WGS) entry which is preliminary data.</text>
</comment>
<name>A0AB73ADF4_ENTFC</name>
<dbReference type="Proteomes" id="UP000014622">
    <property type="component" value="Unassembled WGS sequence"/>
</dbReference>